<evidence type="ECO:0000313" key="4">
    <source>
        <dbReference type="Proteomes" id="UP000077271"/>
    </source>
</evidence>
<reference evidence="3 4" key="1">
    <citation type="submission" date="2016-01" db="EMBL/GenBank/DDBJ databases">
        <title>Investigation of taxonomic status of Bacillus aminovorans.</title>
        <authorList>
            <person name="Verma A."/>
            <person name="Pal Y."/>
            <person name="Krishnamurthi S."/>
        </authorList>
    </citation>
    <scope>NUCLEOTIDE SEQUENCE [LARGE SCALE GENOMIC DNA]</scope>
    <source>
        <strain evidence="3 4">DSM 4337</strain>
    </source>
</reference>
<dbReference type="PROSITE" id="PS51257">
    <property type="entry name" value="PROKAR_LIPOPROTEIN"/>
    <property type="match status" value="1"/>
</dbReference>
<evidence type="ECO:0000256" key="1">
    <source>
        <dbReference type="SAM" id="SignalP"/>
    </source>
</evidence>
<sequence length="152" mass="17033">MKKYSLAAFCFTALILLITGCQPDDSQSTKDSDIYLTEEAPAQERPNSENGVTIKTEKAQYPTSVKDITVIIQNDSNTKYTTGIHIFLEKEVEDTWYRVPMKADSFTEPALVHPPDESSSMDFNVIDLKYELTPGKYRATLNGLAAPFEVVE</sequence>
<dbReference type="AlphaFoldDB" id="A0A177KLA8"/>
<dbReference type="EMBL" id="LQWZ01000035">
    <property type="protein sequence ID" value="OAH53924.1"/>
    <property type="molecule type" value="Genomic_DNA"/>
</dbReference>
<accession>A0A177KLA8</accession>
<feature type="signal peptide" evidence="1">
    <location>
        <begin position="1"/>
        <end position="23"/>
    </location>
</feature>
<dbReference type="Pfam" id="PF20251">
    <property type="entry name" value="Big_14"/>
    <property type="match status" value="1"/>
</dbReference>
<feature type="domain" description="Bacterial Ig-like" evidence="2">
    <location>
        <begin position="49"/>
        <end position="138"/>
    </location>
</feature>
<dbReference type="OrthoDB" id="9779098at2"/>
<dbReference type="Proteomes" id="UP000077271">
    <property type="component" value="Unassembled WGS sequence"/>
</dbReference>
<dbReference type="InterPro" id="IPR046878">
    <property type="entry name" value="Big_14"/>
</dbReference>
<feature type="chain" id="PRO_5039135275" description="Bacterial Ig-like domain-containing protein" evidence="1">
    <location>
        <begin position="24"/>
        <end position="152"/>
    </location>
</feature>
<proteinExistence type="predicted"/>
<comment type="caution">
    <text evidence="3">The sequence shown here is derived from an EMBL/GenBank/DDBJ whole genome shotgun (WGS) entry which is preliminary data.</text>
</comment>
<organism evidence="3 4">
    <name type="scientific">Domibacillus aminovorans</name>
    <dbReference type="NCBI Taxonomy" id="29332"/>
    <lineage>
        <taxon>Bacteria</taxon>
        <taxon>Bacillati</taxon>
        <taxon>Bacillota</taxon>
        <taxon>Bacilli</taxon>
        <taxon>Bacillales</taxon>
        <taxon>Bacillaceae</taxon>
        <taxon>Domibacillus</taxon>
    </lineage>
</organism>
<protein>
    <recommendedName>
        <fullName evidence="2">Bacterial Ig-like domain-containing protein</fullName>
    </recommendedName>
</protein>
<gene>
    <name evidence="3" type="ORF">AWH48_11695</name>
</gene>
<dbReference type="RefSeq" id="WP_063975424.1">
    <property type="nucleotide sequence ID" value="NZ_LQWZ01000035.1"/>
</dbReference>
<keyword evidence="1" id="KW-0732">Signal</keyword>
<name>A0A177KLA8_9BACI</name>
<evidence type="ECO:0000259" key="2">
    <source>
        <dbReference type="Pfam" id="PF20251"/>
    </source>
</evidence>
<evidence type="ECO:0000313" key="3">
    <source>
        <dbReference type="EMBL" id="OAH53924.1"/>
    </source>
</evidence>